<evidence type="ECO:0000313" key="2">
    <source>
        <dbReference type="EMBL" id="KAI0525095.1"/>
    </source>
</evidence>
<evidence type="ECO:0000313" key="3">
    <source>
        <dbReference type="Proteomes" id="UP000829196"/>
    </source>
</evidence>
<comment type="caution">
    <text evidence="2">The sequence shown here is derived from an EMBL/GenBank/DDBJ whole genome shotgun (WGS) entry which is preliminary data.</text>
</comment>
<proteinExistence type="predicted"/>
<organism evidence="2 3">
    <name type="scientific">Dendrobium nobile</name>
    <name type="common">Orchid</name>
    <dbReference type="NCBI Taxonomy" id="94219"/>
    <lineage>
        <taxon>Eukaryota</taxon>
        <taxon>Viridiplantae</taxon>
        <taxon>Streptophyta</taxon>
        <taxon>Embryophyta</taxon>
        <taxon>Tracheophyta</taxon>
        <taxon>Spermatophyta</taxon>
        <taxon>Magnoliopsida</taxon>
        <taxon>Liliopsida</taxon>
        <taxon>Asparagales</taxon>
        <taxon>Orchidaceae</taxon>
        <taxon>Epidendroideae</taxon>
        <taxon>Malaxideae</taxon>
        <taxon>Dendrobiinae</taxon>
        <taxon>Dendrobium</taxon>
    </lineage>
</organism>
<reference evidence="2" key="1">
    <citation type="journal article" date="2022" name="Front. Genet.">
        <title>Chromosome-Scale Assembly of the Dendrobium nobile Genome Provides Insights Into the Molecular Mechanism of the Biosynthesis of the Medicinal Active Ingredient of Dendrobium.</title>
        <authorList>
            <person name="Xu Q."/>
            <person name="Niu S.-C."/>
            <person name="Li K.-L."/>
            <person name="Zheng P.-J."/>
            <person name="Zhang X.-J."/>
            <person name="Jia Y."/>
            <person name="Liu Y."/>
            <person name="Niu Y.-X."/>
            <person name="Yu L.-H."/>
            <person name="Chen D.-F."/>
            <person name="Zhang G.-Q."/>
        </authorList>
    </citation>
    <scope>NUCLEOTIDE SEQUENCE</scope>
    <source>
        <tissue evidence="2">Leaf</tissue>
    </source>
</reference>
<gene>
    <name evidence="2" type="ORF">KFK09_004485</name>
</gene>
<dbReference type="OrthoDB" id="1937754at2759"/>
<dbReference type="AlphaFoldDB" id="A0A8T3C5M8"/>
<protein>
    <recommendedName>
        <fullName evidence="1">Retrovirus-related Pol polyprotein from transposon TNT 1-94-like beta-barrel domain-containing protein</fullName>
    </recommendedName>
</protein>
<dbReference type="EMBL" id="JAGYWB010000004">
    <property type="protein sequence ID" value="KAI0525095.1"/>
    <property type="molecule type" value="Genomic_DNA"/>
</dbReference>
<feature type="domain" description="Retrovirus-related Pol polyprotein from transposon TNT 1-94-like beta-barrel" evidence="1">
    <location>
        <begin position="32"/>
        <end position="76"/>
    </location>
</feature>
<sequence length="121" mass="12914">MLASHECQLHTQSTADDIEALVADSTTPSQDWYIDSGATTHLTNSLDNISQPNSYQGMDNITVGNGQNLPIAHSGNGLQILNAESELNLGSASTPVAYIREFLVLTLRSKMAPLSVNTDAL</sequence>
<name>A0A8T3C5M8_DENNO</name>
<dbReference type="Pfam" id="PF22936">
    <property type="entry name" value="Pol_BBD"/>
    <property type="match status" value="1"/>
</dbReference>
<evidence type="ECO:0000259" key="1">
    <source>
        <dbReference type="Pfam" id="PF22936"/>
    </source>
</evidence>
<dbReference type="Proteomes" id="UP000829196">
    <property type="component" value="Unassembled WGS sequence"/>
</dbReference>
<accession>A0A8T3C5M8</accession>
<keyword evidence="3" id="KW-1185">Reference proteome</keyword>
<dbReference type="InterPro" id="IPR054722">
    <property type="entry name" value="PolX-like_BBD"/>
</dbReference>